<dbReference type="FunFam" id="1.10.10.10:FF:000001">
    <property type="entry name" value="LysR family transcriptional regulator"/>
    <property type="match status" value="1"/>
</dbReference>
<dbReference type="Gene3D" id="3.40.190.10">
    <property type="entry name" value="Periplasmic binding protein-like II"/>
    <property type="match status" value="2"/>
</dbReference>
<evidence type="ECO:0000256" key="2">
    <source>
        <dbReference type="ARBA" id="ARBA00023015"/>
    </source>
</evidence>
<dbReference type="PANTHER" id="PTHR30419">
    <property type="entry name" value="HTH-TYPE TRANSCRIPTIONAL REGULATOR YBHD"/>
    <property type="match status" value="1"/>
</dbReference>
<dbReference type="GO" id="GO:0005829">
    <property type="term" value="C:cytosol"/>
    <property type="evidence" value="ECO:0007669"/>
    <property type="project" value="TreeGrafter"/>
</dbReference>
<keyword evidence="3" id="KW-0238">DNA-binding</keyword>
<evidence type="ECO:0000313" key="6">
    <source>
        <dbReference type="EMBL" id="KPQ36930.1"/>
    </source>
</evidence>
<keyword evidence="4" id="KW-0804">Transcription</keyword>
<dbReference type="InterPro" id="IPR036390">
    <property type="entry name" value="WH_DNA-bd_sf"/>
</dbReference>
<feature type="domain" description="HTH lysR-type" evidence="5">
    <location>
        <begin position="13"/>
        <end position="70"/>
    </location>
</feature>
<dbReference type="AlphaFoldDB" id="A0A0N8KNM2"/>
<dbReference type="Proteomes" id="UP000050465">
    <property type="component" value="Unassembled WGS sequence"/>
</dbReference>
<accession>A0A0N8KNM2</accession>
<evidence type="ECO:0000256" key="1">
    <source>
        <dbReference type="ARBA" id="ARBA00009437"/>
    </source>
</evidence>
<protein>
    <submittedName>
        <fullName evidence="6">Transcriptional regulator</fullName>
    </submittedName>
</protein>
<keyword evidence="2" id="KW-0805">Transcription regulation</keyword>
<reference evidence="6 7" key="1">
    <citation type="submission" date="2015-09" db="EMBL/GenBank/DDBJ databases">
        <title>Identification and resolution of microdiversity through metagenomic sequencing of parallel consortia.</title>
        <authorList>
            <person name="Nelson W.C."/>
            <person name="Romine M.F."/>
            <person name="Lindemann S.R."/>
        </authorList>
    </citation>
    <scope>NUCLEOTIDE SEQUENCE [LARGE SCALE GENOMIC DNA]</scope>
    <source>
        <strain evidence="6">Ana</strain>
    </source>
</reference>
<dbReference type="InterPro" id="IPR005119">
    <property type="entry name" value="LysR_subst-bd"/>
</dbReference>
<dbReference type="SUPFAM" id="SSF53850">
    <property type="entry name" value="Periplasmic binding protein-like II"/>
    <property type="match status" value="1"/>
</dbReference>
<dbReference type="GO" id="GO:0003677">
    <property type="term" value="F:DNA binding"/>
    <property type="evidence" value="ECO:0007669"/>
    <property type="project" value="UniProtKB-KW"/>
</dbReference>
<proteinExistence type="inferred from homology"/>
<dbReference type="CDD" id="cd05466">
    <property type="entry name" value="PBP2_LTTR_substrate"/>
    <property type="match status" value="1"/>
</dbReference>
<dbReference type="PRINTS" id="PR00039">
    <property type="entry name" value="HTHLYSR"/>
</dbReference>
<evidence type="ECO:0000256" key="3">
    <source>
        <dbReference type="ARBA" id="ARBA00023125"/>
    </source>
</evidence>
<sequence>MVGKPAKTLAEKVKLSQFRALVAVAQTGSFSEAAYLLDVSQSTVSHSIAALESALGVVLVHRGRQKATLTPVGDRILNRAQQALSLIDDMSQEAIRARGVEGGRVRIAAFRSLASEILPGAIAHLHEHHPTLQVTITEFESNQGLANALVEGHADIALAALLMGHEFETFGIMQDPFIALLPPNRPDIHTPLTWNDLHKHPLITSSSDCCKIICARLRSAQPPVEVDYFIANDSTAVSMTRQGLGITILPRLATQPIPAGVRTAELPFQIARPLGLSWLKNTLLTPATYAFLDAFKHLYAGTNQHLKNTDSAVLYGEEWAKLEAQGFDEKAAISTPRYD</sequence>
<dbReference type="GO" id="GO:0003700">
    <property type="term" value="F:DNA-binding transcription factor activity"/>
    <property type="evidence" value="ECO:0007669"/>
    <property type="project" value="InterPro"/>
</dbReference>
<dbReference type="STRING" id="1666911.HLUCCA11_03175"/>
<dbReference type="InterPro" id="IPR050950">
    <property type="entry name" value="HTH-type_LysR_regulators"/>
</dbReference>
<dbReference type="InterPro" id="IPR000847">
    <property type="entry name" value="LysR_HTH_N"/>
</dbReference>
<dbReference type="PROSITE" id="PS50931">
    <property type="entry name" value="HTH_LYSR"/>
    <property type="match status" value="1"/>
</dbReference>
<evidence type="ECO:0000313" key="7">
    <source>
        <dbReference type="Proteomes" id="UP000050465"/>
    </source>
</evidence>
<dbReference type="Pfam" id="PF03466">
    <property type="entry name" value="LysR_substrate"/>
    <property type="match status" value="1"/>
</dbReference>
<dbReference type="Gene3D" id="1.10.10.10">
    <property type="entry name" value="Winged helix-like DNA-binding domain superfamily/Winged helix DNA-binding domain"/>
    <property type="match status" value="1"/>
</dbReference>
<dbReference type="PANTHER" id="PTHR30419:SF8">
    <property type="entry name" value="NITROGEN ASSIMILATION TRANSCRIPTIONAL ACTIVATOR-RELATED"/>
    <property type="match status" value="1"/>
</dbReference>
<dbReference type="SUPFAM" id="SSF46785">
    <property type="entry name" value="Winged helix' DNA-binding domain"/>
    <property type="match status" value="1"/>
</dbReference>
<organism evidence="6 7">
    <name type="scientific">Phormidesmis priestleyi Ana</name>
    <dbReference type="NCBI Taxonomy" id="1666911"/>
    <lineage>
        <taxon>Bacteria</taxon>
        <taxon>Bacillati</taxon>
        <taxon>Cyanobacteriota</taxon>
        <taxon>Cyanophyceae</taxon>
        <taxon>Leptolyngbyales</taxon>
        <taxon>Leptolyngbyaceae</taxon>
        <taxon>Phormidesmis</taxon>
    </lineage>
</organism>
<dbReference type="Pfam" id="PF00126">
    <property type="entry name" value="HTH_1"/>
    <property type="match status" value="1"/>
</dbReference>
<name>A0A0N8KNM2_9CYAN</name>
<comment type="caution">
    <text evidence="6">The sequence shown here is derived from an EMBL/GenBank/DDBJ whole genome shotgun (WGS) entry which is preliminary data.</text>
</comment>
<evidence type="ECO:0000259" key="5">
    <source>
        <dbReference type="PROSITE" id="PS50931"/>
    </source>
</evidence>
<dbReference type="InterPro" id="IPR036388">
    <property type="entry name" value="WH-like_DNA-bd_sf"/>
</dbReference>
<evidence type="ECO:0000256" key="4">
    <source>
        <dbReference type="ARBA" id="ARBA00023163"/>
    </source>
</evidence>
<dbReference type="EMBL" id="LJZR01000003">
    <property type="protein sequence ID" value="KPQ36930.1"/>
    <property type="molecule type" value="Genomic_DNA"/>
</dbReference>
<gene>
    <name evidence="6" type="ORF">HLUCCA11_03175</name>
</gene>
<dbReference type="PATRIC" id="fig|1666911.3.peg.3476"/>
<comment type="similarity">
    <text evidence="1">Belongs to the LysR transcriptional regulatory family.</text>
</comment>